<evidence type="ECO:0000313" key="3">
    <source>
        <dbReference type="Proteomes" id="UP000015961"/>
    </source>
</evidence>
<accession>S0P4Q2</accession>
<dbReference type="AlphaFoldDB" id="S0P4Q2"/>
<sequence>MINDPCLLLLRMPADNQKDRQQRFKHYRGQVVECPLVEISVDFTWSEQRMVEFQRANTLFFTSKYGVRLFFHLCFEQEISQQTLANYRYVCIGEQTKKAILEVVTPIQEVLIAKDLSAVKMEEEWLAKSASISSGEWLWISGNLSADVRYPNIFTQWRIYQNQAVSGYEQLLMSCLKQHEITDVFVSSPSIFKRFYEVANEYLQIESLRFFVLGETTTKAIQLTNPKIKKIQEIR</sequence>
<dbReference type="RefSeq" id="WP_016185607.1">
    <property type="nucleotide sequence ID" value="NZ_ASWO01000005.1"/>
</dbReference>
<gene>
    <name evidence="2" type="ORF">I573_01523</name>
</gene>
<dbReference type="InterPro" id="IPR003754">
    <property type="entry name" value="4pyrrol_synth_uPrphyn_synth"/>
</dbReference>
<evidence type="ECO:0000259" key="1">
    <source>
        <dbReference type="Pfam" id="PF02602"/>
    </source>
</evidence>
<organism evidence="2 3">
    <name type="scientific">Enterococcus sulfureus ATCC 49903</name>
    <dbReference type="NCBI Taxonomy" id="1140003"/>
    <lineage>
        <taxon>Bacteria</taxon>
        <taxon>Bacillati</taxon>
        <taxon>Bacillota</taxon>
        <taxon>Bacilli</taxon>
        <taxon>Lactobacillales</taxon>
        <taxon>Enterococcaceae</taxon>
        <taxon>Enterococcus</taxon>
    </lineage>
</organism>
<evidence type="ECO:0000313" key="2">
    <source>
        <dbReference type="EMBL" id="EOT83798.1"/>
    </source>
</evidence>
<dbReference type="STRING" id="1140003.OMY_01155"/>
<comment type="caution">
    <text evidence="2">The sequence shown here is derived from an EMBL/GenBank/DDBJ whole genome shotgun (WGS) entry which is preliminary data.</text>
</comment>
<dbReference type="EMBL" id="ASWO01000005">
    <property type="protein sequence ID" value="EOT83798.1"/>
    <property type="molecule type" value="Genomic_DNA"/>
</dbReference>
<dbReference type="Gene3D" id="3.40.50.10090">
    <property type="match status" value="1"/>
</dbReference>
<name>S0P4Q2_9ENTE</name>
<dbReference type="PATRIC" id="fig|1140003.3.peg.1113"/>
<proteinExistence type="predicted"/>
<dbReference type="GO" id="GO:0004852">
    <property type="term" value="F:uroporphyrinogen-III synthase activity"/>
    <property type="evidence" value="ECO:0007669"/>
    <property type="project" value="InterPro"/>
</dbReference>
<dbReference type="Pfam" id="PF02602">
    <property type="entry name" value="HEM4"/>
    <property type="match status" value="1"/>
</dbReference>
<feature type="domain" description="Tetrapyrrole biosynthesis uroporphyrinogen III synthase" evidence="1">
    <location>
        <begin position="22"/>
        <end position="222"/>
    </location>
</feature>
<dbReference type="CDD" id="cd06578">
    <property type="entry name" value="HemD"/>
    <property type="match status" value="1"/>
</dbReference>
<dbReference type="SUPFAM" id="SSF69618">
    <property type="entry name" value="HemD-like"/>
    <property type="match status" value="1"/>
</dbReference>
<keyword evidence="3" id="KW-1185">Reference proteome</keyword>
<dbReference type="InterPro" id="IPR036108">
    <property type="entry name" value="4pyrrol_syn_uPrphyn_synt_sf"/>
</dbReference>
<dbReference type="Proteomes" id="UP000015961">
    <property type="component" value="Unassembled WGS sequence"/>
</dbReference>
<protein>
    <recommendedName>
        <fullName evidence="1">Tetrapyrrole biosynthesis uroporphyrinogen III synthase domain-containing protein</fullName>
    </recommendedName>
</protein>
<reference evidence="2 3" key="1">
    <citation type="submission" date="2013-03" db="EMBL/GenBank/DDBJ databases">
        <title>The Genome Sequence of Enterococcus sulfureus ATCC_49903 (PacBio/Illumina hybrid assembly).</title>
        <authorList>
            <consortium name="The Broad Institute Genomics Platform"/>
            <consortium name="The Broad Institute Genome Sequencing Center for Infectious Disease"/>
            <person name="Earl A."/>
            <person name="Russ C."/>
            <person name="Gilmore M."/>
            <person name="Surin D."/>
            <person name="Walker B."/>
            <person name="Young S."/>
            <person name="Zeng Q."/>
            <person name="Gargeya S."/>
            <person name="Fitzgerald M."/>
            <person name="Haas B."/>
            <person name="Abouelleil A."/>
            <person name="Allen A.W."/>
            <person name="Alvarado L."/>
            <person name="Arachchi H.M."/>
            <person name="Berlin A.M."/>
            <person name="Chapman S.B."/>
            <person name="Gainer-Dewar J."/>
            <person name="Goldberg J."/>
            <person name="Griggs A."/>
            <person name="Gujja S."/>
            <person name="Hansen M."/>
            <person name="Howarth C."/>
            <person name="Imamovic A."/>
            <person name="Ireland A."/>
            <person name="Larimer J."/>
            <person name="McCowan C."/>
            <person name="Murphy C."/>
            <person name="Pearson M."/>
            <person name="Poon T.W."/>
            <person name="Priest M."/>
            <person name="Roberts A."/>
            <person name="Saif S."/>
            <person name="Shea T."/>
            <person name="Sisk P."/>
            <person name="Sykes S."/>
            <person name="Wortman J."/>
            <person name="Nusbaum C."/>
            <person name="Birren B."/>
        </authorList>
    </citation>
    <scope>NUCLEOTIDE SEQUENCE [LARGE SCALE GENOMIC DNA]</scope>
    <source>
        <strain evidence="2 3">ATCC 49903</strain>
    </source>
</reference>
<dbReference type="GO" id="GO:0033014">
    <property type="term" value="P:tetrapyrrole biosynthetic process"/>
    <property type="evidence" value="ECO:0007669"/>
    <property type="project" value="InterPro"/>
</dbReference>